<dbReference type="Proteomes" id="UP000254118">
    <property type="component" value="Unassembled WGS sequence"/>
</dbReference>
<name>A0AA46BPY2_9MICO</name>
<keyword evidence="1" id="KW-0472">Membrane</keyword>
<comment type="caution">
    <text evidence="2">The sequence shown here is derived from an EMBL/GenBank/DDBJ whole genome shotgun (WGS) entry which is preliminary data.</text>
</comment>
<proteinExistence type="predicted"/>
<sequence length="526" mass="55828">MVSGWSQLLLLLDHLSLLLLLLLLLLLPLVLVVDQLLFLLVSGVLVFPQVSVVLVELVGWSQFQLSAGGVLVRCSAARCSRRLRRLGVSGVLLVLGDAHASLLVVDQPLLPLALVADQLLVPPLVLVEGALVLLVFPQVSVVLVELVGWSQFQLSAGGVLVRCSAARCSRRLRRLGVSGVLLVLGDAHASLLVVDQPLLPLALVADQLLVPPLVLVEGALVLLVFPQVSVVLVELVGWSQFQLSAGGVLVRCSAARCSRRLRRLGVSGVLLVLGDAHASLLVVDQPLLPLALVAGELQESAARCSRRLRRLGVSGVLLVLGDAHASLLVVDQPLLPLALVAGELQESAARCSRRLRRLGVSGVLLVLGDAHASLLVVDQPLLPLALVAGELQESAARCSRRLRRLGVSGGDDAVEVEEVPPLGAELLQLLPEVPYELEEVRDSQLFEVFSHPFEVLLVPHGEEVEVPLFQEEVAPGVDVWEPDTSLLLASAAFHASAAEAYPPEVDEEDEGEDQSLEGAACLAGAV</sequence>
<keyword evidence="2" id="KW-0456">Lyase</keyword>
<gene>
    <name evidence="2" type="ORF">NCTC7915_02115</name>
</gene>
<evidence type="ECO:0000313" key="2">
    <source>
        <dbReference type="EMBL" id="STD14510.1"/>
    </source>
</evidence>
<keyword evidence="1" id="KW-1133">Transmembrane helix</keyword>
<evidence type="ECO:0000256" key="1">
    <source>
        <dbReference type="SAM" id="Phobius"/>
    </source>
</evidence>
<feature type="transmembrane region" description="Helical" evidence="1">
    <location>
        <begin position="42"/>
        <end position="65"/>
    </location>
</feature>
<organism evidence="2 3">
    <name type="scientific">Dermatophilus congolensis</name>
    <dbReference type="NCBI Taxonomy" id="1863"/>
    <lineage>
        <taxon>Bacteria</taxon>
        <taxon>Bacillati</taxon>
        <taxon>Actinomycetota</taxon>
        <taxon>Actinomycetes</taxon>
        <taxon>Micrococcales</taxon>
        <taxon>Dermatophilaceae</taxon>
        <taxon>Dermatophilus</taxon>
    </lineage>
</organism>
<keyword evidence="1" id="KW-0812">Transmembrane</keyword>
<dbReference type="GO" id="GO:0016829">
    <property type="term" value="F:lyase activity"/>
    <property type="evidence" value="ECO:0007669"/>
    <property type="project" value="UniProtKB-KW"/>
</dbReference>
<accession>A0AA46BPY2</accession>
<reference evidence="2 3" key="1">
    <citation type="submission" date="2018-06" db="EMBL/GenBank/DDBJ databases">
        <authorList>
            <consortium name="Pathogen Informatics"/>
            <person name="Doyle S."/>
        </authorList>
    </citation>
    <scope>NUCLEOTIDE SEQUENCE [LARGE SCALE GENOMIC DNA]</scope>
    <source>
        <strain evidence="2 3">NCTC7915</strain>
    </source>
</reference>
<keyword evidence="2" id="KW-0670">Pyruvate</keyword>
<dbReference type="AlphaFoldDB" id="A0AA46BPY2"/>
<protein>
    <submittedName>
        <fullName evidence="2">Pyruvate formate lyase II activase</fullName>
    </submittedName>
</protein>
<evidence type="ECO:0000313" key="3">
    <source>
        <dbReference type="Proteomes" id="UP000254118"/>
    </source>
</evidence>
<dbReference type="EMBL" id="UFYA01000001">
    <property type="protein sequence ID" value="STD14510.1"/>
    <property type="molecule type" value="Genomic_DNA"/>
</dbReference>